<evidence type="ECO:0000256" key="2">
    <source>
        <dbReference type="ARBA" id="ARBA00009605"/>
    </source>
</evidence>
<evidence type="ECO:0000256" key="7">
    <source>
        <dbReference type="ARBA" id="ARBA00022729"/>
    </source>
</evidence>
<evidence type="ECO:0000256" key="1">
    <source>
        <dbReference type="ARBA" id="ARBA00004479"/>
    </source>
</evidence>
<comment type="cofactor">
    <cofactor evidence="15">
        <name>Mg(2+)</name>
        <dbReference type="ChEBI" id="CHEBI:18420"/>
    </cofactor>
    <cofactor evidence="15">
        <name>Mn(2+)</name>
        <dbReference type="ChEBI" id="CHEBI:29035"/>
    </cofactor>
</comment>
<evidence type="ECO:0000256" key="4">
    <source>
        <dbReference type="ARBA" id="ARBA00022679"/>
    </source>
</evidence>
<dbReference type="SUPFAM" id="SSF56112">
    <property type="entry name" value="Protein kinase-like (PK-like)"/>
    <property type="match status" value="1"/>
</dbReference>
<comment type="subcellular location">
    <subcellularLocation>
        <location evidence="1 15">Membrane</location>
        <topology evidence="1 15">Single-pass type I membrane protein</topology>
    </subcellularLocation>
</comment>
<keyword evidence="13 15" id="KW-0472">Membrane</keyword>
<accession>A0A9P0AP96</accession>
<dbReference type="InterPro" id="IPR011009">
    <property type="entry name" value="Kinase-like_dom_sf"/>
</dbReference>
<dbReference type="InterPro" id="IPR000472">
    <property type="entry name" value="Activin_recp"/>
</dbReference>
<evidence type="ECO:0000256" key="10">
    <source>
        <dbReference type="ARBA" id="ARBA00022840"/>
    </source>
</evidence>
<organism evidence="18 19">
    <name type="scientific">Bemisia tabaci</name>
    <name type="common">Sweetpotato whitefly</name>
    <name type="synonym">Aleurodes tabaci</name>
    <dbReference type="NCBI Taxonomy" id="7038"/>
    <lineage>
        <taxon>Eukaryota</taxon>
        <taxon>Metazoa</taxon>
        <taxon>Ecdysozoa</taxon>
        <taxon>Arthropoda</taxon>
        <taxon>Hexapoda</taxon>
        <taxon>Insecta</taxon>
        <taxon>Pterygota</taxon>
        <taxon>Neoptera</taxon>
        <taxon>Paraneoptera</taxon>
        <taxon>Hemiptera</taxon>
        <taxon>Sternorrhyncha</taxon>
        <taxon>Aleyrodoidea</taxon>
        <taxon>Aleyrodidae</taxon>
        <taxon>Aleyrodinae</taxon>
        <taxon>Bemisia</taxon>
    </lineage>
</organism>
<evidence type="ECO:0000313" key="18">
    <source>
        <dbReference type="EMBL" id="CAH0394839.1"/>
    </source>
</evidence>
<dbReference type="AlphaFoldDB" id="A0A9P0AP96"/>
<dbReference type="Gene3D" id="2.10.60.10">
    <property type="entry name" value="CD59"/>
    <property type="match status" value="1"/>
</dbReference>
<dbReference type="CDD" id="cd23615">
    <property type="entry name" value="TFP_LU_ECD_ACVR2"/>
    <property type="match status" value="1"/>
</dbReference>
<dbReference type="GO" id="GO:0048179">
    <property type="term" value="C:activin receptor complex"/>
    <property type="evidence" value="ECO:0007669"/>
    <property type="project" value="TreeGrafter"/>
</dbReference>
<dbReference type="PRINTS" id="PR00653">
    <property type="entry name" value="ACTIVIN2R"/>
</dbReference>
<dbReference type="GO" id="GO:0048185">
    <property type="term" value="F:activin binding"/>
    <property type="evidence" value="ECO:0007669"/>
    <property type="project" value="TreeGrafter"/>
</dbReference>
<dbReference type="Pfam" id="PF01064">
    <property type="entry name" value="Activin_recp"/>
    <property type="match status" value="1"/>
</dbReference>
<dbReference type="PROSITE" id="PS50011">
    <property type="entry name" value="PROTEIN_KINASE_DOM"/>
    <property type="match status" value="1"/>
</dbReference>
<feature type="chain" id="PRO_5040421663" description="Serine/threonine-protein kinase receptor" evidence="16">
    <location>
        <begin position="21"/>
        <end position="491"/>
    </location>
</feature>
<keyword evidence="10 15" id="KW-0067">ATP-binding</keyword>
<dbReference type="CDD" id="cd14053">
    <property type="entry name" value="STKc_ACVR2"/>
    <property type="match status" value="1"/>
</dbReference>
<keyword evidence="7 16" id="KW-0732">Signal</keyword>
<dbReference type="GO" id="GO:0071363">
    <property type="term" value="P:cellular response to growth factor stimulus"/>
    <property type="evidence" value="ECO:0007669"/>
    <property type="project" value="TreeGrafter"/>
</dbReference>
<evidence type="ECO:0000256" key="13">
    <source>
        <dbReference type="ARBA" id="ARBA00023136"/>
    </source>
</evidence>
<keyword evidence="6 15" id="KW-0479">Metal-binding</keyword>
<keyword evidence="4 15" id="KW-0808">Transferase</keyword>
<dbReference type="PANTHER" id="PTHR23255">
    <property type="entry name" value="TRANSFORMING GROWTH FACTOR-BETA RECEPTOR TYPE I AND II"/>
    <property type="match status" value="1"/>
</dbReference>
<dbReference type="InterPro" id="IPR045860">
    <property type="entry name" value="Snake_toxin-like_sf"/>
</dbReference>
<dbReference type="SUPFAM" id="SSF57302">
    <property type="entry name" value="Snake toxin-like"/>
    <property type="match status" value="1"/>
</dbReference>
<evidence type="ECO:0000256" key="12">
    <source>
        <dbReference type="ARBA" id="ARBA00022989"/>
    </source>
</evidence>
<evidence type="ECO:0000256" key="8">
    <source>
        <dbReference type="ARBA" id="ARBA00022741"/>
    </source>
</evidence>
<evidence type="ECO:0000256" key="5">
    <source>
        <dbReference type="ARBA" id="ARBA00022692"/>
    </source>
</evidence>
<evidence type="ECO:0000259" key="17">
    <source>
        <dbReference type="PROSITE" id="PS50011"/>
    </source>
</evidence>
<dbReference type="Proteomes" id="UP001152759">
    <property type="component" value="Chromosome 8"/>
</dbReference>
<dbReference type="GO" id="GO:0006950">
    <property type="term" value="P:response to stress"/>
    <property type="evidence" value="ECO:0007669"/>
    <property type="project" value="UniProtKB-ARBA"/>
</dbReference>
<dbReference type="FunFam" id="3.30.200.20:FF:000094">
    <property type="entry name" value="Serine/threonine-protein kinase receptor"/>
    <property type="match status" value="1"/>
</dbReference>
<evidence type="ECO:0000256" key="6">
    <source>
        <dbReference type="ARBA" id="ARBA00022723"/>
    </source>
</evidence>
<keyword evidence="8 15" id="KW-0547">Nucleotide-binding</keyword>
<gene>
    <name evidence="18" type="ORF">BEMITA_LOCUS13091</name>
</gene>
<feature type="domain" description="Protein kinase" evidence="17">
    <location>
        <begin position="195"/>
        <end position="491"/>
    </location>
</feature>
<dbReference type="EMBL" id="OU963869">
    <property type="protein sequence ID" value="CAH0394839.1"/>
    <property type="molecule type" value="Genomic_DNA"/>
</dbReference>
<keyword evidence="3 15" id="KW-0723">Serine/threonine-protein kinase</keyword>
<dbReference type="InterPro" id="IPR000719">
    <property type="entry name" value="Prot_kinase_dom"/>
</dbReference>
<dbReference type="GO" id="GO:0017002">
    <property type="term" value="F:activin receptor activity"/>
    <property type="evidence" value="ECO:0007669"/>
    <property type="project" value="TreeGrafter"/>
</dbReference>
<keyword evidence="11 15" id="KW-0460">Magnesium</keyword>
<comment type="similarity">
    <text evidence="2 15">Belongs to the protein kinase superfamily. TKL Ser/Thr protein kinase family. TGFB receptor subfamily.</text>
</comment>
<sequence>MTILYYALAAFCMHAVFLSAEERNKTTSCEVYDRQKCNATSPAACTAVEKCQDTEPDKQSYCFALWQNDTKTGISSMIIKGCWAFDPNCHNQTRCVETASEHKDMFYCCCEGDMCNSRVYWEPTPTIVPKITAKNNTSPGWNEKILYLLLVVFALSLGSTISYRFFRKKKGFSQGPSLDSSNCLSSSPLMGNRSIQLMERIACGRFGTVYTAKYNKTTVAVKIFSTQDKQLWLTEQGIFMLAHMQHENILHFIGAEVRGNELETQFWLITEYHSHGSLCNYLKGNTITWAQLCKICHSMAKGLMHLHEELPPTKGEGYKPAVAHRDFKSTNVLLKEDLTACIADFNLALIFLRGKPCGDVHGQVGTRRYWAPEVLEGAINFSRDAFLRIDMYACGLVLWEAASRCTQQMGPIPEYRLPFEEEVGQLPCLEDMQEAVVHRRQRPTIPDSWRDSTHKGMAALCETMEECWDHDAEARLSASCVMERIAAYTKL</sequence>
<dbReference type="InterPro" id="IPR008271">
    <property type="entry name" value="Ser/Thr_kinase_AS"/>
</dbReference>
<name>A0A9P0AP96_BEMTA</name>
<dbReference type="PROSITE" id="PS00108">
    <property type="entry name" value="PROTEIN_KINASE_ST"/>
    <property type="match status" value="1"/>
</dbReference>
<dbReference type="EC" id="2.7.11.30" evidence="15"/>
<dbReference type="Pfam" id="PF07714">
    <property type="entry name" value="PK_Tyr_Ser-Thr"/>
    <property type="match status" value="1"/>
</dbReference>
<keyword evidence="12 15" id="KW-1133">Transmembrane helix</keyword>
<protein>
    <recommendedName>
        <fullName evidence="15">Serine/threonine-protein kinase receptor</fullName>
        <ecNumber evidence="15">2.7.11.30</ecNumber>
    </recommendedName>
</protein>
<keyword evidence="9 15" id="KW-0418">Kinase</keyword>
<keyword evidence="15" id="KW-0464">Manganese</keyword>
<evidence type="ECO:0000256" key="14">
    <source>
        <dbReference type="ARBA" id="ARBA00023170"/>
    </source>
</evidence>
<reference evidence="18" key="1">
    <citation type="submission" date="2021-12" db="EMBL/GenBank/DDBJ databases">
        <authorList>
            <person name="King R."/>
        </authorList>
    </citation>
    <scope>NUCLEOTIDE SEQUENCE</scope>
</reference>
<feature type="transmembrane region" description="Helical" evidence="15">
    <location>
        <begin position="145"/>
        <end position="166"/>
    </location>
</feature>
<dbReference type="GO" id="GO:0005524">
    <property type="term" value="F:ATP binding"/>
    <property type="evidence" value="ECO:0007669"/>
    <property type="project" value="UniProtKB-UniRule"/>
</dbReference>
<feature type="signal peptide" evidence="16">
    <location>
        <begin position="1"/>
        <end position="20"/>
    </location>
</feature>
<keyword evidence="14 15" id="KW-0675">Receptor</keyword>
<dbReference type="Gene3D" id="3.30.200.20">
    <property type="entry name" value="Phosphorylase Kinase, domain 1"/>
    <property type="match status" value="1"/>
</dbReference>
<evidence type="ECO:0000256" key="15">
    <source>
        <dbReference type="RuleBase" id="RU361271"/>
    </source>
</evidence>
<dbReference type="InterPro" id="IPR001245">
    <property type="entry name" value="Ser-Thr/Tyr_kinase_cat_dom"/>
</dbReference>
<comment type="catalytic activity">
    <reaction evidence="15">
        <text>L-threonyl-[receptor-protein] + ATP = O-phospho-L-threonyl-[receptor-protein] + ADP + H(+)</text>
        <dbReference type="Rhea" id="RHEA:44880"/>
        <dbReference type="Rhea" id="RHEA-COMP:11024"/>
        <dbReference type="Rhea" id="RHEA-COMP:11025"/>
        <dbReference type="ChEBI" id="CHEBI:15378"/>
        <dbReference type="ChEBI" id="CHEBI:30013"/>
        <dbReference type="ChEBI" id="CHEBI:30616"/>
        <dbReference type="ChEBI" id="CHEBI:61977"/>
        <dbReference type="ChEBI" id="CHEBI:456216"/>
        <dbReference type="EC" id="2.7.11.30"/>
    </reaction>
</comment>
<dbReference type="GO" id="GO:0046872">
    <property type="term" value="F:metal ion binding"/>
    <property type="evidence" value="ECO:0007669"/>
    <property type="project" value="UniProtKB-KW"/>
</dbReference>
<dbReference type="Gene3D" id="1.10.510.10">
    <property type="entry name" value="Transferase(Phosphotransferase) domain 1"/>
    <property type="match status" value="1"/>
</dbReference>
<evidence type="ECO:0000256" key="16">
    <source>
        <dbReference type="SAM" id="SignalP"/>
    </source>
</evidence>
<evidence type="ECO:0000256" key="11">
    <source>
        <dbReference type="ARBA" id="ARBA00022842"/>
    </source>
</evidence>
<evidence type="ECO:0000256" key="9">
    <source>
        <dbReference type="ARBA" id="ARBA00022777"/>
    </source>
</evidence>
<proteinExistence type="inferred from homology"/>
<evidence type="ECO:0000256" key="3">
    <source>
        <dbReference type="ARBA" id="ARBA00022527"/>
    </source>
</evidence>
<evidence type="ECO:0000313" key="19">
    <source>
        <dbReference type="Proteomes" id="UP001152759"/>
    </source>
</evidence>
<dbReference type="InterPro" id="IPR000333">
    <property type="entry name" value="TGFB_receptor"/>
</dbReference>
<keyword evidence="19" id="KW-1185">Reference proteome</keyword>
<keyword evidence="5 15" id="KW-0812">Transmembrane</keyword>
<dbReference type="PANTHER" id="PTHR23255:SF98">
    <property type="entry name" value="SERINE_THREONINE-PROTEIN KINASE RECEPTOR"/>
    <property type="match status" value="1"/>
</dbReference>